<comment type="caution">
    <text evidence="6">The sequence shown here is derived from an EMBL/GenBank/DDBJ whole genome shotgun (WGS) entry which is preliminary data.</text>
</comment>
<dbReference type="InterPro" id="IPR002110">
    <property type="entry name" value="Ankyrin_rpt"/>
</dbReference>
<feature type="repeat" description="ANK" evidence="4">
    <location>
        <begin position="55"/>
        <end position="88"/>
    </location>
</feature>
<dbReference type="STRING" id="574566.I0ZB19"/>
<comment type="pathway">
    <text evidence="1">Protein modification; protein ubiquitination.</text>
</comment>
<dbReference type="OrthoDB" id="684045at2759"/>
<evidence type="ECO:0000259" key="5">
    <source>
        <dbReference type="PROSITE" id="PS50097"/>
    </source>
</evidence>
<dbReference type="Gene3D" id="1.25.40.20">
    <property type="entry name" value="Ankyrin repeat-containing domain"/>
    <property type="match status" value="1"/>
</dbReference>
<dbReference type="GeneID" id="17045537"/>
<evidence type="ECO:0000256" key="2">
    <source>
        <dbReference type="ARBA" id="ARBA00022737"/>
    </source>
</evidence>
<name>I0ZB19_COCSC</name>
<dbReference type="SMART" id="SM00225">
    <property type="entry name" value="BTB"/>
    <property type="match status" value="2"/>
</dbReference>
<keyword evidence="2" id="KW-0677">Repeat</keyword>
<dbReference type="RefSeq" id="XP_005652382.1">
    <property type="nucleotide sequence ID" value="XM_005652325.1"/>
</dbReference>
<dbReference type="PROSITE" id="PS50097">
    <property type="entry name" value="BTB"/>
    <property type="match status" value="2"/>
</dbReference>
<dbReference type="GO" id="GO:0005737">
    <property type="term" value="C:cytoplasm"/>
    <property type="evidence" value="ECO:0007669"/>
    <property type="project" value="TreeGrafter"/>
</dbReference>
<dbReference type="CDD" id="cd18186">
    <property type="entry name" value="BTB_POZ_ZBTB_KLHL-like"/>
    <property type="match status" value="1"/>
</dbReference>
<dbReference type="PANTHER" id="PTHR46231:SF1">
    <property type="entry name" value="ANKYRIN REPEAT AND BTB_POZ DOMAIN-CONTAINING PROTEIN 1"/>
    <property type="match status" value="1"/>
</dbReference>
<dbReference type="KEGG" id="csl:COCSUDRAFT_83458"/>
<dbReference type="Pfam" id="PF00651">
    <property type="entry name" value="BTB"/>
    <property type="match status" value="2"/>
</dbReference>
<keyword evidence="3 4" id="KW-0040">ANK repeat</keyword>
<reference evidence="6 7" key="1">
    <citation type="journal article" date="2012" name="Genome Biol.">
        <title>The genome of the polar eukaryotic microalga coccomyxa subellipsoidea reveals traits of cold adaptation.</title>
        <authorList>
            <person name="Blanc G."/>
            <person name="Agarkova I."/>
            <person name="Grimwood J."/>
            <person name="Kuo A."/>
            <person name="Brueggeman A."/>
            <person name="Dunigan D."/>
            <person name="Gurnon J."/>
            <person name="Ladunga I."/>
            <person name="Lindquist E."/>
            <person name="Lucas S."/>
            <person name="Pangilinan J."/>
            <person name="Proschold T."/>
            <person name="Salamov A."/>
            <person name="Schmutz J."/>
            <person name="Weeks D."/>
            <person name="Yamada T."/>
            <person name="Claverie J.M."/>
            <person name="Grigoriev I."/>
            <person name="Van Etten J."/>
            <person name="Lomsadze A."/>
            <person name="Borodovsky M."/>
        </authorList>
    </citation>
    <scope>NUCLEOTIDE SEQUENCE [LARGE SCALE GENOMIC DNA]</scope>
    <source>
        <strain evidence="6 7">C-169</strain>
    </source>
</reference>
<evidence type="ECO:0000256" key="1">
    <source>
        <dbReference type="ARBA" id="ARBA00004906"/>
    </source>
</evidence>
<dbReference type="SUPFAM" id="SSF54695">
    <property type="entry name" value="POZ domain"/>
    <property type="match status" value="2"/>
</dbReference>
<dbReference type="EMBL" id="AGSI01000001">
    <property type="protein sequence ID" value="EIE27838.1"/>
    <property type="molecule type" value="Genomic_DNA"/>
</dbReference>
<dbReference type="AlphaFoldDB" id="I0ZB19"/>
<dbReference type="InterPro" id="IPR044515">
    <property type="entry name" value="ABTB1"/>
</dbReference>
<dbReference type="InterPro" id="IPR000210">
    <property type="entry name" value="BTB/POZ_dom"/>
</dbReference>
<evidence type="ECO:0000313" key="7">
    <source>
        <dbReference type="Proteomes" id="UP000007264"/>
    </source>
</evidence>
<gene>
    <name evidence="6" type="ORF">COCSUDRAFT_83458</name>
</gene>
<dbReference type="SMART" id="SM00248">
    <property type="entry name" value="ANK"/>
    <property type="match status" value="2"/>
</dbReference>
<dbReference type="PANTHER" id="PTHR46231">
    <property type="entry name" value="ANKYRIN REPEAT AND BTB/POZ DOMAIN-CONTAINING PROTEIN 1"/>
    <property type="match status" value="1"/>
</dbReference>
<dbReference type="PROSITE" id="PS50088">
    <property type="entry name" value="ANK_REPEAT"/>
    <property type="match status" value="1"/>
</dbReference>
<dbReference type="InterPro" id="IPR011333">
    <property type="entry name" value="SKP1/BTB/POZ_sf"/>
</dbReference>
<evidence type="ECO:0000256" key="4">
    <source>
        <dbReference type="PROSITE-ProRule" id="PRU00023"/>
    </source>
</evidence>
<dbReference type="InterPro" id="IPR036770">
    <property type="entry name" value="Ankyrin_rpt-contain_sf"/>
</dbReference>
<feature type="domain" description="BTB" evidence="5">
    <location>
        <begin position="340"/>
        <end position="420"/>
    </location>
</feature>
<dbReference type="GO" id="GO:0000151">
    <property type="term" value="C:ubiquitin ligase complex"/>
    <property type="evidence" value="ECO:0007669"/>
    <property type="project" value="TreeGrafter"/>
</dbReference>
<feature type="domain" description="BTB" evidence="5">
    <location>
        <begin position="181"/>
        <end position="255"/>
    </location>
</feature>
<keyword evidence="7" id="KW-1185">Reference proteome</keyword>
<accession>I0ZB19</accession>
<sequence>MDGDQGAEQPPADAIEVDDISWMFDEHDGHLEEALAAPEDEDLDPFYFVRPQKTGARSDVYQAARVGDLDRIKHLLEEEGVDVNQRDRWDSVPLYYSCLAGHSDVVEYLLEAGAVCNEYTFDGDRCHYAALTTFIRSLLRQYEQRPPPLAPLAADLRTLTPLCDDLEAPASTNRREEAPWCDFAFVVAGERITLHQAVLAARSPFFCRMLLSDWRPTDSDGGGYRVVQLRNAELSPVGLKAVLAFMYTERLDVAMEDVEAVLRVAKKCKLRAVVHAITEEQGTLKYYFKSTRRDEAPRRFVLQPGAVSEESRLAAQLGQLRSLSMNLEAAQYLQTARDFADVLLRSEDQLFRCHRCILSARSDYFSALLTRSQSSQIPGDPDGGDQLGQSLPVVPVADVSAAVLATVLEYVYTDALGALAEDFHKEQGAEQLFDAADRYLIFPMKRKVAEAIVAEWPVCAPELEEMCRMLLVADRYGVTLLRDRCLHALAARFHALVEERAPREEREVFEAFVAAVAPRDVEDIFDGSHVLGASRGDIVGSGIGGLGIGTILQDLREAFLEDFGGAGEERDRSGDLFDARLQEVATCAFERDSEG</sequence>
<dbReference type="Pfam" id="PF13857">
    <property type="entry name" value="Ank_5"/>
    <property type="match status" value="1"/>
</dbReference>
<dbReference type="SUPFAM" id="SSF48403">
    <property type="entry name" value="Ankyrin repeat"/>
    <property type="match status" value="1"/>
</dbReference>
<evidence type="ECO:0000313" key="6">
    <source>
        <dbReference type="EMBL" id="EIE27838.1"/>
    </source>
</evidence>
<dbReference type="Gene3D" id="3.30.710.10">
    <property type="entry name" value="Potassium Channel Kv1.1, Chain A"/>
    <property type="match status" value="2"/>
</dbReference>
<proteinExistence type="predicted"/>
<dbReference type="Proteomes" id="UP000007264">
    <property type="component" value="Unassembled WGS sequence"/>
</dbReference>
<dbReference type="eggNOG" id="KOG0511">
    <property type="taxonomic scope" value="Eukaryota"/>
</dbReference>
<protein>
    <recommendedName>
        <fullName evidence="5">BTB domain-containing protein</fullName>
    </recommendedName>
</protein>
<evidence type="ECO:0000256" key="3">
    <source>
        <dbReference type="ARBA" id="ARBA00023043"/>
    </source>
</evidence>
<organism evidence="6 7">
    <name type="scientific">Coccomyxa subellipsoidea (strain C-169)</name>
    <name type="common">Green microalga</name>
    <dbReference type="NCBI Taxonomy" id="574566"/>
    <lineage>
        <taxon>Eukaryota</taxon>
        <taxon>Viridiplantae</taxon>
        <taxon>Chlorophyta</taxon>
        <taxon>core chlorophytes</taxon>
        <taxon>Trebouxiophyceae</taxon>
        <taxon>Trebouxiophyceae incertae sedis</taxon>
        <taxon>Coccomyxaceae</taxon>
        <taxon>Coccomyxa</taxon>
        <taxon>Coccomyxa subellipsoidea</taxon>
    </lineage>
</organism>